<reference evidence="1 2" key="1">
    <citation type="journal article" date="2023" name="Science">
        <title>Complex scaffold remodeling in plant triterpene biosynthesis.</title>
        <authorList>
            <person name="De La Pena R."/>
            <person name="Hodgson H."/>
            <person name="Liu J.C."/>
            <person name="Stephenson M.J."/>
            <person name="Martin A.C."/>
            <person name="Owen C."/>
            <person name="Harkess A."/>
            <person name="Leebens-Mack J."/>
            <person name="Jimenez L.E."/>
            <person name="Osbourn A."/>
            <person name="Sattely E.S."/>
        </authorList>
    </citation>
    <scope>NUCLEOTIDE SEQUENCE [LARGE SCALE GENOMIC DNA]</scope>
    <source>
        <strain evidence="2">cv. JPN11</strain>
        <tissue evidence="1">Leaf</tissue>
    </source>
</reference>
<evidence type="ECO:0000313" key="2">
    <source>
        <dbReference type="Proteomes" id="UP001164539"/>
    </source>
</evidence>
<sequence>MKSLLLLIECAFVMDYLMCFDNEQSFRIQWEPSKIDSLKSSVTTNSSSFRTRIRLSSPRFLVFNKMLIHVNI</sequence>
<accession>A0ACC1XHW3</accession>
<dbReference type="EMBL" id="CM051402">
    <property type="protein sequence ID" value="KAJ4711024.1"/>
    <property type="molecule type" value="Genomic_DNA"/>
</dbReference>
<comment type="caution">
    <text evidence="1">The sequence shown here is derived from an EMBL/GenBank/DDBJ whole genome shotgun (WGS) entry which is preliminary data.</text>
</comment>
<keyword evidence="2" id="KW-1185">Reference proteome</keyword>
<name>A0ACC1XHW3_MELAZ</name>
<organism evidence="1 2">
    <name type="scientific">Melia azedarach</name>
    <name type="common">Chinaberry tree</name>
    <dbReference type="NCBI Taxonomy" id="155640"/>
    <lineage>
        <taxon>Eukaryota</taxon>
        <taxon>Viridiplantae</taxon>
        <taxon>Streptophyta</taxon>
        <taxon>Embryophyta</taxon>
        <taxon>Tracheophyta</taxon>
        <taxon>Spermatophyta</taxon>
        <taxon>Magnoliopsida</taxon>
        <taxon>eudicotyledons</taxon>
        <taxon>Gunneridae</taxon>
        <taxon>Pentapetalae</taxon>
        <taxon>rosids</taxon>
        <taxon>malvids</taxon>
        <taxon>Sapindales</taxon>
        <taxon>Meliaceae</taxon>
        <taxon>Melia</taxon>
    </lineage>
</organism>
<evidence type="ECO:0000313" key="1">
    <source>
        <dbReference type="EMBL" id="KAJ4711024.1"/>
    </source>
</evidence>
<dbReference type="Proteomes" id="UP001164539">
    <property type="component" value="Chromosome 9"/>
</dbReference>
<gene>
    <name evidence="1" type="ORF">OWV82_017111</name>
</gene>
<proteinExistence type="predicted"/>
<protein>
    <submittedName>
        <fullName evidence="1">Uncharacterized protein</fullName>
    </submittedName>
</protein>